<dbReference type="Pfam" id="PF00732">
    <property type="entry name" value="GMC_oxred_N"/>
    <property type="match status" value="1"/>
</dbReference>
<dbReference type="SUPFAM" id="SSF49344">
    <property type="entry name" value="CBD9-like"/>
    <property type="match status" value="1"/>
</dbReference>
<feature type="chain" id="PRO_5002176421" evidence="4">
    <location>
        <begin position="24"/>
        <end position="869"/>
    </location>
</feature>
<dbReference type="PANTHER" id="PTHR47190">
    <property type="entry name" value="DEHYDROGENASE, PUTATIVE-RELATED"/>
    <property type="match status" value="1"/>
</dbReference>
<dbReference type="InterPro" id="IPR035971">
    <property type="entry name" value="CBD_sf"/>
</dbReference>
<evidence type="ECO:0000256" key="3">
    <source>
        <dbReference type="RuleBase" id="RU003968"/>
    </source>
</evidence>
<reference evidence="6 7" key="1">
    <citation type="submission" date="2014-04" db="EMBL/GenBank/DDBJ databases">
        <authorList>
            <consortium name="DOE Joint Genome Institute"/>
            <person name="Kuo A."/>
            <person name="Martino E."/>
            <person name="Perotto S."/>
            <person name="Kohler A."/>
            <person name="Nagy L.G."/>
            <person name="Floudas D."/>
            <person name="Copeland A."/>
            <person name="Barry K.W."/>
            <person name="Cichocki N."/>
            <person name="Veneault-Fourrey C."/>
            <person name="LaButti K."/>
            <person name="Lindquist E.A."/>
            <person name="Lipzen A."/>
            <person name="Lundell T."/>
            <person name="Morin E."/>
            <person name="Murat C."/>
            <person name="Sun H."/>
            <person name="Tunlid A."/>
            <person name="Henrissat B."/>
            <person name="Grigoriev I.V."/>
            <person name="Hibbett D.S."/>
            <person name="Martin F."/>
            <person name="Nordberg H.P."/>
            <person name="Cantor M.N."/>
            <person name="Hua S.X."/>
        </authorList>
    </citation>
    <scope>NUCLEOTIDE SEQUENCE [LARGE SCALE GENOMIC DNA]</scope>
    <source>
        <strain evidence="6 7">Zn</strain>
    </source>
</reference>
<dbReference type="GO" id="GO:0005576">
    <property type="term" value="C:extracellular region"/>
    <property type="evidence" value="ECO:0007669"/>
    <property type="project" value="InterPro"/>
</dbReference>
<evidence type="ECO:0000256" key="2">
    <source>
        <dbReference type="ARBA" id="ARBA00022729"/>
    </source>
</evidence>
<gene>
    <name evidence="6" type="ORF">OIDMADRAFT_105259</name>
</gene>
<dbReference type="SMART" id="SM00236">
    <property type="entry name" value="fCBD"/>
    <property type="match status" value="1"/>
</dbReference>
<feature type="domain" description="CBM1" evidence="5">
    <location>
        <begin position="833"/>
        <end position="869"/>
    </location>
</feature>
<name>A0A0C3D776_OIDMZ</name>
<accession>A0A0C3D776</accession>
<dbReference type="Proteomes" id="UP000054321">
    <property type="component" value="Unassembled WGS sequence"/>
</dbReference>
<dbReference type="SUPFAM" id="SSF54373">
    <property type="entry name" value="FAD-linked reductases, C-terminal domain"/>
    <property type="match status" value="1"/>
</dbReference>
<dbReference type="InterPro" id="IPR007867">
    <property type="entry name" value="GMC_OxRtase_C"/>
</dbReference>
<feature type="signal peptide" evidence="4">
    <location>
        <begin position="1"/>
        <end position="23"/>
    </location>
</feature>
<evidence type="ECO:0000256" key="1">
    <source>
        <dbReference type="ARBA" id="ARBA00010790"/>
    </source>
</evidence>
<dbReference type="SUPFAM" id="SSF57180">
    <property type="entry name" value="Cellulose-binding domain"/>
    <property type="match status" value="1"/>
</dbReference>
<sequence>MKTVNLLCGLLGLVFYFIRAALAQDIATHGYYTEPNTGIVFYTSSEANGNITGDGEFSSVSWGGYTWGIALPENALTVNSYDYIGLIIGSLPNGTGWSGVLHGQATSAGMPNHLMLVAWPTGNGNQIATSFRFANAYLAPQIYGGSATLTQIYSEVNATNWVLVYKCTNCFIFDDPSQTSFNTSTSGGSFEQGWAQSYAPPLDPTNADSDITQHNNGMGEFQVEVASATQASYSIWASKTATVTSVTGTTSPTSTYSSRPVPTTTFDYVVVGAGAGGIPIADKLSESGKSVLLVEKGVASSARWGGTIRPSTGWLDGTNLTWFDVPGECNRIWNGGADDTSCVGCAAACTDTDQMAGCILGGGTAVNAGLWWNPNPEDWDYNFPKGWQSSDMAAAAGRVFSRIPGTDHPSLDGQLYLQSGYGVVSQGLANAGWENVVANTVPTQKNRTYAHTPYMYSHGERGGPMATYLETATARSNFHMWLNTSVERIVRTAGHATGLKVIPTNNGGYNGTIQLTPVTGRVIISAGAFGTAKLLFRSGIGPTDQLQVVQSSADGPTMINQTEWLTLPVGYNLDDHLNTDTVIAHPNISASYYNWAGSWTAPVPADETNYLTKRIGPLAQAAPDIGPMMWEEIEGPDGIVRQMQWTSRVESSNNVTAPNNNDVMTLSLYLGRGSVSRGRTTIGKGLNMVVSTIPWGNENDLAAVAIALDHMADALTTVPGLTYLYGPKASTNYSQSAPNLTGAEFLATVPLTYANIGARRSNHWLGTAKMGTDSGLLNGTAVVDTNARVFGTDNIFVVDASIFPGMPSTNPSALVVTAAERASEVILALPQNTAVEHYGQCGGSYYAGSTYCAPPYVCTYDDPEFSQCL</sequence>
<dbReference type="GO" id="GO:0050660">
    <property type="term" value="F:flavin adenine dinucleotide binding"/>
    <property type="evidence" value="ECO:0007669"/>
    <property type="project" value="InterPro"/>
</dbReference>
<dbReference type="InterPro" id="IPR000254">
    <property type="entry name" value="CBD"/>
</dbReference>
<dbReference type="PROSITE" id="PS00623">
    <property type="entry name" value="GMC_OXRED_1"/>
    <property type="match status" value="1"/>
</dbReference>
<dbReference type="CDD" id="cd09630">
    <property type="entry name" value="CDH_like_cytochrome"/>
    <property type="match status" value="1"/>
</dbReference>
<dbReference type="Pfam" id="PF16010">
    <property type="entry name" value="CDH-cyt"/>
    <property type="match status" value="1"/>
</dbReference>
<dbReference type="Gene3D" id="3.50.50.60">
    <property type="entry name" value="FAD/NAD(P)-binding domain"/>
    <property type="match status" value="1"/>
</dbReference>
<reference evidence="7" key="2">
    <citation type="submission" date="2015-01" db="EMBL/GenBank/DDBJ databases">
        <title>Evolutionary Origins and Diversification of the Mycorrhizal Mutualists.</title>
        <authorList>
            <consortium name="DOE Joint Genome Institute"/>
            <consortium name="Mycorrhizal Genomics Consortium"/>
            <person name="Kohler A."/>
            <person name="Kuo A."/>
            <person name="Nagy L.G."/>
            <person name="Floudas D."/>
            <person name="Copeland A."/>
            <person name="Barry K.W."/>
            <person name="Cichocki N."/>
            <person name="Veneault-Fourrey C."/>
            <person name="LaButti K."/>
            <person name="Lindquist E.A."/>
            <person name="Lipzen A."/>
            <person name="Lundell T."/>
            <person name="Morin E."/>
            <person name="Murat C."/>
            <person name="Riley R."/>
            <person name="Ohm R."/>
            <person name="Sun H."/>
            <person name="Tunlid A."/>
            <person name="Henrissat B."/>
            <person name="Grigoriev I.V."/>
            <person name="Hibbett D.S."/>
            <person name="Martin F."/>
        </authorList>
    </citation>
    <scope>NUCLEOTIDE SEQUENCE [LARGE SCALE GENOMIC DNA]</scope>
    <source>
        <strain evidence="7">Zn</strain>
    </source>
</reference>
<dbReference type="AlphaFoldDB" id="A0A0C3D776"/>
<dbReference type="OrthoDB" id="413885at2759"/>
<dbReference type="STRING" id="913774.A0A0C3D776"/>
<dbReference type="Gene3D" id="2.60.40.1210">
    <property type="entry name" value="Cellobiose dehydrogenase, cytochrome domain"/>
    <property type="match status" value="1"/>
</dbReference>
<dbReference type="PROSITE" id="PS51164">
    <property type="entry name" value="CBM1_2"/>
    <property type="match status" value="1"/>
</dbReference>
<dbReference type="InParanoid" id="A0A0C3D776"/>
<organism evidence="6 7">
    <name type="scientific">Oidiodendron maius (strain Zn)</name>
    <dbReference type="NCBI Taxonomy" id="913774"/>
    <lineage>
        <taxon>Eukaryota</taxon>
        <taxon>Fungi</taxon>
        <taxon>Dikarya</taxon>
        <taxon>Ascomycota</taxon>
        <taxon>Pezizomycotina</taxon>
        <taxon>Leotiomycetes</taxon>
        <taxon>Leotiomycetes incertae sedis</taxon>
        <taxon>Myxotrichaceae</taxon>
        <taxon>Oidiodendron</taxon>
    </lineage>
</organism>
<evidence type="ECO:0000313" key="7">
    <source>
        <dbReference type="Proteomes" id="UP000054321"/>
    </source>
</evidence>
<dbReference type="EMBL" id="KN832881">
    <property type="protein sequence ID" value="KIM97752.1"/>
    <property type="molecule type" value="Genomic_DNA"/>
</dbReference>
<dbReference type="SUPFAM" id="SSF51905">
    <property type="entry name" value="FAD/NAD(P)-binding domain"/>
    <property type="match status" value="1"/>
</dbReference>
<keyword evidence="2 4" id="KW-0732">Signal</keyword>
<dbReference type="HOGENOM" id="CLU_011025_0_0_1"/>
<dbReference type="InterPro" id="IPR000172">
    <property type="entry name" value="GMC_OxRdtase_N"/>
</dbReference>
<keyword evidence="3" id="KW-0285">Flavoprotein</keyword>
<keyword evidence="3" id="KW-0274">FAD</keyword>
<keyword evidence="7" id="KW-1185">Reference proteome</keyword>
<dbReference type="InterPro" id="IPR015920">
    <property type="entry name" value="Cellobiose_DH-like_cyt"/>
</dbReference>
<protein>
    <submittedName>
        <fullName evidence="6">Cellobiose dehydrogenase protein</fullName>
    </submittedName>
</protein>
<dbReference type="Gene3D" id="3.30.410.10">
    <property type="entry name" value="Cholesterol Oxidase, domain 2"/>
    <property type="match status" value="1"/>
</dbReference>
<dbReference type="PANTHER" id="PTHR47190:SF2">
    <property type="entry name" value="CELLOBIOSE DEHYDROGENASE (AFU_ORTHOLOGUE AFUA_2G17620)"/>
    <property type="match status" value="1"/>
</dbReference>
<evidence type="ECO:0000313" key="6">
    <source>
        <dbReference type="EMBL" id="KIM97752.1"/>
    </source>
</evidence>
<dbReference type="Pfam" id="PF00734">
    <property type="entry name" value="CBM_1"/>
    <property type="match status" value="1"/>
</dbReference>
<dbReference type="GO" id="GO:0030248">
    <property type="term" value="F:cellulose binding"/>
    <property type="evidence" value="ECO:0007669"/>
    <property type="project" value="InterPro"/>
</dbReference>
<comment type="similarity">
    <text evidence="1 3">Belongs to the GMC oxidoreductase family.</text>
</comment>
<dbReference type="GO" id="GO:0016614">
    <property type="term" value="F:oxidoreductase activity, acting on CH-OH group of donors"/>
    <property type="evidence" value="ECO:0007669"/>
    <property type="project" value="InterPro"/>
</dbReference>
<dbReference type="InterPro" id="IPR053208">
    <property type="entry name" value="GMC_Oxidoreductase_CD"/>
</dbReference>
<evidence type="ECO:0000259" key="5">
    <source>
        <dbReference type="PROSITE" id="PS51164"/>
    </source>
</evidence>
<dbReference type="InterPro" id="IPR036188">
    <property type="entry name" value="FAD/NAD-bd_sf"/>
</dbReference>
<dbReference type="Pfam" id="PF05199">
    <property type="entry name" value="GMC_oxred_C"/>
    <property type="match status" value="1"/>
</dbReference>
<evidence type="ECO:0000256" key="4">
    <source>
        <dbReference type="SAM" id="SignalP"/>
    </source>
</evidence>
<proteinExistence type="inferred from homology"/>
<dbReference type="GO" id="GO:0005975">
    <property type="term" value="P:carbohydrate metabolic process"/>
    <property type="evidence" value="ECO:0007669"/>
    <property type="project" value="InterPro"/>
</dbReference>